<reference evidence="2 3" key="1">
    <citation type="submission" date="2018-05" db="EMBL/GenBank/DDBJ databases">
        <title>Genomic Encyclopedia of Type Strains, Phase IV (KMG-IV): sequencing the most valuable type-strain genomes for metagenomic binning, comparative biology and taxonomic classification.</title>
        <authorList>
            <person name="Goeker M."/>
        </authorList>
    </citation>
    <scope>NUCLEOTIDE SEQUENCE [LARGE SCALE GENOMIC DNA]</scope>
    <source>
        <strain evidence="2 3">DSM 28816</strain>
    </source>
</reference>
<protein>
    <submittedName>
        <fullName evidence="2">Uncharacterized protein</fullName>
    </submittedName>
</protein>
<evidence type="ECO:0000313" key="2">
    <source>
        <dbReference type="EMBL" id="PXV85982.1"/>
    </source>
</evidence>
<keyword evidence="1" id="KW-1133">Transmembrane helix</keyword>
<name>A0A318EN77_9FIRM</name>
<accession>A0A318EN77</accession>
<keyword evidence="1" id="KW-0812">Transmembrane</keyword>
<dbReference type="EMBL" id="QICS01000014">
    <property type="protein sequence ID" value="PXV85982.1"/>
    <property type="molecule type" value="Genomic_DNA"/>
</dbReference>
<dbReference type="RefSeq" id="WP_170123066.1">
    <property type="nucleotide sequence ID" value="NZ_NOKA02000016.1"/>
</dbReference>
<feature type="transmembrane region" description="Helical" evidence="1">
    <location>
        <begin position="9"/>
        <end position="27"/>
    </location>
</feature>
<keyword evidence="1" id="KW-0472">Membrane</keyword>
<organism evidence="2 3">
    <name type="scientific">Lachnotalea glycerini</name>
    <dbReference type="NCBI Taxonomy" id="1763509"/>
    <lineage>
        <taxon>Bacteria</taxon>
        <taxon>Bacillati</taxon>
        <taxon>Bacillota</taxon>
        <taxon>Clostridia</taxon>
        <taxon>Lachnospirales</taxon>
        <taxon>Lachnospiraceae</taxon>
        <taxon>Lachnotalea</taxon>
    </lineage>
</organism>
<dbReference type="Proteomes" id="UP000247523">
    <property type="component" value="Unassembled WGS sequence"/>
</dbReference>
<evidence type="ECO:0000313" key="3">
    <source>
        <dbReference type="Proteomes" id="UP000247523"/>
    </source>
</evidence>
<gene>
    <name evidence="2" type="ORF">C8E03_11460</name>
</gene>
<sequence length="53" mass="6309">MEYEKLRKWLICTLIISLIAISVYYVYFLNSETTITDGTLVKNQIWEVGMIYE</sequence>
<evidence type="ECO:0000256" key="1">
    <source>
        <dbReference type="SAM" id="Phobius"/>
    </source>
</evidence>
<proteinExistence type="predicted"/>
<dbReference type="AlphaFoldDB" id="A0A318EN77"/>
<comment type="caution">
    <text evidence="2">The sequence shown here is derived from an EMBL/GenBank/DDBJ whole genome shotgun (WGS) entry which is preliminary data.</text>
</comment>